<keyword evidence="4" id="KW-1185">Reference proteome</keyword>
<dbReference type="CDD" id="cd06121">
    <property type="entry name" value="cupin_YML079wp"/>
    <property type="match status" value="1"/>
</dbReference>
<dbReference type="Proteomes" id="UP000051086">
    <property type="component" value="Unassembled WGS sequence"/>
</dbReference>
<dbReference type="PANTHER" id="PTHR33387:SF3">
    <property type="entry name" value="DUF985 DOMAIN-CONTAINING PROTEIN"/>
    <property type="match status" value="1"/>
</dbReference>
<dbReference type="RefSeq" id="WP_058241958.1">
    <property type="nucleotide sequence ID" value="NZ_CYSB01000025.1"/>
</dbReference>
<protein>
    <recommendedName>
        <fullName evidence="1">DUF985 domain-containing protein</fullName>
    </recommendedName>
</protein>
<accession>A0A0P1FBU2</accession>
<dbReference type="InterPro" id="IPR014710">
    <property type="entry name" value="RmlC-like_jellyroll"/>
</dbReference>
<evidence type="ECO:0000313" key="4">
    <source>
        <dbReference type="Proteomes" id="UP000051086"/>
    </source>
</evidence>
<organism evidence="3 5">
    <name type="scientific">Thalassovita autumnalis</name>
    <dbReference type="NCBI Taxonomy" id="2072972"/>
    <lineage>
        <taxon>Bacteria</taxon>
        <taxon>Pseudomonadati</taxon>
        <taxon>Pseudomonadota</taxon>
        <taxon>Alphaproteobacteria</taxon>
        <taxon>Rhodobacterales</taxon>
        <taxon>Roseobacteraceae</taxon>
        <taxon>Thalassovita</taxon>
    </lineage>
</organism>
<gene>
    <name evidence="2" type="ORF">TL5118_01431</name>
    <name evidence="3" type="ORF">TL5120_00413</name>
</gene>
<evidence type="ECO:0000259" key="1">
    <source>
        <dbReference type="Pfam" id="PF06172"/>
    </source>
</evidence>
<dbReference type="EMBL" id="CYSB01000025">
    <property type="protein sequence ID" value="CUH65707.1"/>
    <property type="molecule type" value="Genomic_DNA"/>
</dbReference>
<dbReference type="OrthoDB" id="9798288at2"/>
<dbReference type="Gene3D" id="2.60.120.10">
    <property type="entry name" value="Jelly Rolls"/>
    <property type="match status" value="1"/>
</dbReference>
<dbReference type="PANTHER" id="PTHR33387">
    <property type="entry name" value="RMLC-LIKE JELLY ROLL FOLD PROTEIN"/>
    <property type="match status" value="1"/>
</dbReference>
<dbReference type="Pfam" id="PF06172">
    <property type="entry name" value="Cupin_5"/>
    <property type="match status" value="1"/>
</dbReference>
<reference evidence="2 4" key="1">
    <citation type="submission" date="2015-09" db="EMBL/GenBank/DDBJ databases">
        <authorList>
            <person name="Rodrigo-Torres L."/>
            <person name="Arahal D.R."/>
        </authorList>
    </citation>
    <scope>NUCLEOTIDE SEQUENCE [LARGE SCALE GENOMIC DNA]</scope>
    <source>
        <strain evidence="2 4">CECT 5118</strain>
    </source>
</reference>
<evidence type="ECO:0000313" key="2">
    <source>
        <dbReference type="EMBL" id="CUH65707.1"/>
    </source>
</evidence>
<feature type="domain" description="DUF985" evidence="1">
    <location>
        <begin position="5"/>
        <end position="136"/>
    </location>
</feature>
<name>A0A0P1FBU2_9RHOB</name>
<sequence>MDAKDLIDMLGLSPHSEGGYYARTWTIPEQTGPEQTGALATTIYVLFEQGDITTWHRKSSDTLWHHYYGAPLLVSSSPTQHGPRQDRVLGTDFAAGERPQIPVGPDYWQRTECLGAFTLAGVTVAPGFRWEDFTLAPPDFDIPKLKSQPT</sequence>
<evidence type="ECO:0000313" key="3">
    <source>
        <dbReference type="EMBL" id="CUH70634.1"/>
    </source>
</evidence>
<dbReference type="InterPro" id="IPR039935">
    <property type="entry name" value="YML079W-like"/>
</dbReference>
<dbReference type="Proteomes" id="UP000051887">
    <property type="component" value="Unassembled WGS sequence"/>
</dbReference>
<proteinExistence type="predicted"/>
<reference evidence="3 5" key="2">
    <citation type="submission" date="2015-09" db="EMBL/GenBank/DDBJ databases">
        <authorList>
            <consortium name="Swine Surveillance"/>
        </authorList>
    </citation>
    <scope>NUCLEOTIDE SEQUENCE [LARGE SCALE GENOMIC DNA]</scope>
    <source>
        <strain evidence="3 5">5120</strain>
    </source>
</reference>
<dbReference type="EMBL" id="CYSC01000007">
    <property type="protein sequence ID" value="CUH70634.1"/>
    <property type="molecule type" value="Genomic_DNA"/>
</dbReference>
<dbReference type="InterPro" id="IPR011051">
    <property type="entry name" value="RmlC_Cupin_sf"/>
</dbReference>
<dbReference type="AlphaFoldDB" id="A0A0P1FBU2"/>
<dbReference type="InterPro" id="IPR009327">
    <property type="entry name" value="Cupin_DUF985"/>
</dbReference>
<evidence type="ECO:0000313" key="5">
    <source>
        <dbReference type="Proteomes" id="UP000051887"/>
    </source>
</evidence>
<dbReference type="SUPFAM" id="SSF51182">
    <property type="entry name" value="RmlC-like cupins"/>
    <property type="match status" value="1"/>
</dbReference>